<reference evidence="11" key="1">
    <citation type="submission" date="2023-08" db="EMBL/GenBank/DDBJ databases">
        <title>Pelteobagrus vachellii genome.</title>
        <authorList>
            <person name="Liu H."/>
        </authorList>
    </citation>
    <scope>NUCLEOTIDE SEQUENCE</scope>
    <source>
        <strain evidence="11">PRFRI_2022a</strain>
        <tissue evidence="11">Muscle</tissue>
    </source>
</reference>
<evidence type="ECO:0000256" key="5">
    <source>
        <dbReference type="ARBA" id="ARBA00023180"/>
    </source>
</evidence>
<evidence type="ECO:0000256" key="7">
    <source>
        <dbReference type="SAM" id="Phobius"/>
    </source>
</evidence>
<dbReference type="Gene3D" id="1.10.533.10">
    <property type="entry name" value="Death Domain, Fas"/>
    <property type="match status" value="1"/>
</dbReference>
<dbReference type="GO" id="GO:0043235">
    <property type="term" value="C:receptor complex"/>
    <property type="evidence" value="ECO:0007669"/>
    <property type="project" value="TreeGrafter"/>
</dbReference>
<evidence type="ECO:0008006" key="13">
    <source>
        <dbReference type="Google" id="ProtNLM"/>
    </source>
</evidence>
<keyword evidence="4 6" id="KW-1015">Disulfide bond</keyword>
<dbReference type="Pfam" id="PF00020">
    <property type="entry name" value="TNFR_c6"/>
    <property type="match status" value="2"/>
</dbReference>
<feature type="disulfide bond" evidence="6">
    <location>
        <begin position="143"/>
        <end position="156"/>
    </location>
</feature>
<gene>
    <name evidence="11" type="ORF">Q7C36_006748</name>
</gene>
<feature type="chain" id="PRO_5041744353" description="Tumor necrosis factor receptor superfamily member 1A" evidence="8">
    <location>
        <begin position="31"/>
        <end position="394"/>
    </location>
</feature>
<dbReference type="GO" id="GO:0005031">
    <property type="term" value="F:tumor necrosis factor receptor activity"/>
    <property type="evidence" value="ECO:0007669"/>
    <property type="project" value="TreeGrafter"/>
</dbReference>
<sequence>MGSRHHSGEWKRICVPCILFLLAVIRQCDATEEQNIFNKTVSCQENEYLHTGFCCDKCSPGFKLKQKCSGEGRRSVCEKCSTGTYQDHTNHFINCFSCRKECDSTSKEIEIAPCTHMQDRICGCEAGYYKNVINEITMSCDPCRKCGDGEREIRPCEGERNTECECKDNHYHVAKGICAQCTNCSSKCRGLCRENPTTNPTTVRQTGLPLHTAFMLFVFMVISSLVCFIIIGVKYLKRIQTVYRQSSIACDPEKQVGQTETTKCVQAKEVEQGLLAGQQGPVLPDCVPTEIKTHEFIYFVLGLVPVNRFKELVRRLDVSEQDIGRAERDNRAFADAQYQMLMVWVESGTRGGKSILPFTLLQECVNTLKDMNLTTCAETIEDKYASKKTSLSYF</sequence>
<dbReference type="PROSITE" id="PS00652">
    <property type="entry name" value="TNFR_NGFR_1"/>
    <property type="match status" value="1"/>
</dbReference>
<evidence type="ECO:0000256" key="8">
    <source>
        <dbReference type="SAM" id="SignalP"/>
    </source>
</evidence>
<feature type="disulfide bond" evidence="6">
    <location>
        <begin position="55"/>
        <end position="68"/>
    </location>
</feature>
<keyword evidence="7" id="KW-0812">Transmembrane</keyword>
<feature type="disulfide bond" evidence="6">
    <location>
        <begin position="80"/>
        <end position="95"/>
    </location>
</feature>
<feature type="signal peptide" evidence="8">
    <location>
        <begin position="1"/>
        <end position="30"/>
    </location>
</feature>
<dbReference type="SMART" id="SM00208">
    <property type="entry name" value="TNFR"/>
    <property type="match status" value="4"/>
</dbReference>
<evidence type="ECO:0000256" key="4">
    <source>
        <dbReference type="ARBA" id="ARBA00023157"/>
    </source>
</evidence>
<accession>A0AA88NFD9</accession>
<keyword evidence="3" id="KW-0677">Repeat</keyword>
<evidence type="ECO:0000256" key="2">
    <source>
        <dbReference type="ARBA" id="ARBA00022729"/>
    </source>
</evidence>
<feature type="repeat" description="TNFR-Cys" evidence="6">
    <location>
        <begin position="123"/>
        <end position="164"/>
    </location>
</feature>
<evidence type="ECO:0000256" key="1">
    <source>
        <dbReference type="ARBA" id="ARBA00022703"/>
    </source>
</evidence>
<dbReference type="PROSITE" id="PS50050">
    <property type="entry name" value="TNFR_NGFR_2"/>
    <property type="match status" value="3"/>
</dbReference>
<dbReference type="InterPro" id="IPR011029">
    <property type="entry name" value="DEATH-like_dom_sf"/>
</dbReference>
<keyword evidence="2 8" id="KW-0732">Signal</keyword>
<dbReference type="AlphaFoldDB" id="A0AA88NFD9"/>
<dbReference type="PANTHER" id="PTHR46861">
    <property type="entry name" value="TUMOR NECROSIS FACTOR RECEPTOR SUPERFAMILY MEMBER 1A"/>
    <property type="match status" value="1"/>
</dbReference>
<organism evidence="11 12">
    <name type="scientific">Tachysurus vachellii</name>
    <name type="common">Darkbarbel catfish</name>
    <name type="synonym">Pelteobagrus vachellii</name>
    <dbReference type="NCBI Taxonomy" id="175792"/>
    <lineage>
        <taxon>Eukaryota</taxon>
        <taxon>Metazoa</taxon>
        <taxon>Chordata</taxon>
        <taxon>Craniata</taxon>
        <taxon>Vertebrata</taxon>
        <taxon>Euteleostomi</taxon>
        <taxon>Actinopterygii</taxon>
        <taxon>Neopterygii</taxon>
        <taxon>Teleostei</taxon>
        <taxon>Ostariophysi</taxon>
        <taxon>Siluriformes</taxon>
        <taxon>Bagridae</taxon>
        <taxon>Tachysurus</taxon>
    </lineage>
</organism>
<feature type="repeat" description="TNFR-Cys" evidence="6">
    <location>
        <begin position="42"/>
        <end position="77"/>
    </location>
</feature>
<dbReference type="EMBL" id="JAVHJS010000006">
    <property type="protein sequence ID" value="KAK2854879.1"/>
    <property type="molecule type" value="Genomic_DNA"/>
</dbReference>
<evidence type="ECO:0000256" key="6">
    <source>
        <dbReference type="PROSITE-ProRule" id="PRU00206"/>
    </source>
</evidence>
<dbReference type="GO" id="GO:0045121">
    <property type="term" value="C:membrane raft"/>
    <property type="evidence" value="ECO:0007669"/>
    <property type="project" value="TreeGrafter"/>
</dbReference>
<evidence type="ECO:0000259" key="9">
    <source>
        <dbReference type="PROSITE" id="PS50017"/>
    </source>
</evidence>
<feature type="transmembrane region" description="Helical" evidence="7">
    <location>
        <begin position="213"/>
        <end position="236"/>
    </location>
</feature>
<dbReference type="InterPro" id="IPR052493">
    <property type="entry name" value="TNFRSF1A"/>
</dbReference>
<dbReference type="Gene3D" id="2.10.50.10">
    <property type="entry name" value="Tumor Necrosis Factor Receptor, subunit A, domain 2"/>
    <property type="match status" value="3"/>
</dbReference>
<dbReference type="PROSITE" id="PS50017">
    <property type="entry name" value="DEATH_DOMAIN"/>
    <property type="match status" value="1"/>
</dbReference>
<dbReference type="SUPFAM" id="SSF47986">
    <property type="entry name" value="DEATH domain"/>
    <property type="match status" value="1"/>
</dbReference>
<keyword evidence="5" id="KW-0325">Glycoprotein</keyword>
<protein>
    <recommendedName>
        <fullName evidence="13">Tumor necrosis factor receptor superfamily member 1A</fullName>
    </recommendedName>
</protein>
<evidence type="ECO:0000313" key="11">
    <source>
        <dbReference type="EMBL" id="KAK2854879.1"/>
    </source>
</evidence>
<dbReference type="InterPro" id="IPR001368">
    <property type="entry name" value="TNFR/NGFR_Cys_rich_reg"/>
</dbReference>
<keyword evidence="1" id="KW-0053">Apoptosis</keyword>
<dbReference type="GO" id="GO:0006915">
    <property type="term" value="P:apoptotic process"/>
    <property type="evidence" value="ECO:0007669"/>
    <property type="project" value="UniProtKB-KW"/>
</dbReference>
<keyword evidence="7" id="KW-0472">Membrane</keyword>
<dbReference type="Pfam" id="PF00531">
    <property type="entry name" value="Death"/>
    <property type="match status" value="1"/>
</dbReference>
<feature type="domain" description="TNFR-Cys" evidence="10">
    <location>
        <begin position="79"/>
        <end position="122"/>
    </location>
</feature>
<keyword evidence="7" id="KW-1133">Transmembrane helix</keyword>
<dbReference type="GO" id="GO:0006954">
    <property type="term" value="P:inflammatory response"/>
    <property type="evidence" value="ECO:0007669"/>
    <property type="project" value="TreeGrafter"/>
</dbReference>
<name>A0AA88NFD9_TACVA</name>
<keyword evidence="12" id="KW-1185">Reference proteome</keyword>
<dbReference type="Proteomes" id="UP001187315">
    <property type="component" value="Unassembled WGS sequence"/>
</dbReference>
<feature type="domain" description="Death" evidence="9">
    <location>
        <begin position="308"/>
        <end position="384"/>
    </location>
</feature>
<comment type="caution">
    <text evidence="11">The sequence shown here is derived from an EMBL/GenBank/DDBJ whole genome shotgun (WGS) entry which is preliminary data.</text>
</comment>
<evidence type="ECO:0000313" key="12">
    <source>
        <dbReference type="Proteomes" id="UP001187315"/>
    </source>
</evidence>
<dbReference type="SUPFAM" id="SSF57586">
    <property type="entry name" value="TNF receptor-like"/>
    <property type="match status" value="3"/>
</dbReference>
<proteinExistence type="predicted"/>
<dbReference type="PANTHER" id="PTHR46861:SF1">
    <property type="entry name" value="TUMOR NECROSIS FACTOR RECEPTOR SUPERFAMILY MEMBER 1A"/>
    <property type="match status" value="1"/>
</dbReference>
<evidence type="ECO:0000256" key="3">
    <source>
        <dbReference type="ARBA" id="ARBA00022737"/>
    </source>
</evidence>
<feature type="domain" description="TNFR-Cys" evidence="10">
    <location>
        <begin position="42"/>
        <end position="77"/>
    </location>
</feature>
<dbReference type="InterPro" id="IPR000488">
    <property type="entry name" value="Death_dom"/>
</dbReference>
<feature type="disulfide bond" evidence="6">
    <location>
        <begin position="146"/>
        <end position="164"/>
    </location>
</feature>
<evidence type="ECO:0000259" key="10">
    <source>
        <dbReference type="PROSITE" id="PS50050"/>
    </source>
</evidence>
<feature type="repeat" description="TNFR-Cys" evidence="6">
    <location>
        <begin position="79"/>
        <end position="122"/>
    </location>
</feature>
<comment type="caution">
    <text evidence="6">Lacks conserved residue(s) required for the propagation of feature annotation.</text>
</comment>
<feature type="domain" description="TNFR-Cys" evidence="10">
    <location>
        <begin position="123"/>
        <end position="164"/>
    </location>
</feature>
<dbReference type="GO" id="GO:0043120">
    <property type="term" value="F:tumor necrosis factor binding"/>
    <property type="evidence" value="ECO:0007669"/>
    <property type="project" value="TreeGrafter"/>
</dbReference>